<comment type="caution">
    <text evidence="1">The sequence shown here is derived from an EMBL/GenBank/DDBJ whole genome shotgun (WGS) entry which is preliminary data.</text>
</comment>
<sequence length="122" mass="14072">MAPKQRWQNFIKKEVYSLLDIVETVKPLGQFDWERVATRYKNGEQEETHRTGEALKDKFRRLKNGEGAYGVDRSKELQKDLENEAEVGESNDAPAMSLMSELNILIMLDAVEDVLPANETEW</sequence>
<dbReference type="Proteomes" id="UP001163321">
    <property type="component" value="Chromosome 13"/>
</dbReference>
<keyword evidence="2" id="KW-1185">Reference proteome</keyword>
<proteinExistence type="predicted"/>
<evidence type="ECO:0000313" key="1">
    <source>
        <dbReference type="EMBL" id="KAI9917898.1"/>
    </source>
</evidence>
<accession>A0ACC0WJ07</accession>
<evidence type="ECO:0000313" key="2">
    <source>
        <dbReference type="Proteomes" id="UP001163321"/>
    </source>
</evidence>
<name>A0ACC0WJ07_9STRA</name>
<dbReference type="EMBL" id="CM047592">
    <property type="protein sequence ID" value="KAI9917898.1"/>
    <property type="molecule type" value="Genomic_DNA"/>
</dbReference>
<reference evidence="1 2" key="1">
    <citation type="journal article" date="2022" name="bioRxiv">
        <title>The genome of the oomycete Peronosclerospora sorghi, a cosmopolitan pathogen of maize and sorghum, is inflated with dispersed pseudogenes.</title>
        <authorList>
            <person name="Fletcher K."/>
            <person name="Martin F."/>
            <person name="Isakeit T."/>
            <person name="Cavanaugh K."/>
            <person name="Magill C."/>
            <person name="Michelmore R."/>
        </authorList>
    </citation>
    <scope>NUCLEOTIDE SEQUENCE [LARGE SCALE GENOMIC DNA]</scope>
    <source>
        <strain evidence="1">P6</strain>
    </source>
</reference>
<gene>
    <name evidence="1" type="ORF">PsorP6_013186</name>
</gene>
<organism evidence="1 2">
    <name type="scientific">Peronosclerospora sorghi</name>
    <dbReference type="NCBI Taxonomy" id="230839"/>
    <lineage>
        <taxon>Eukaryota</taxon>
        <taxon>Sar</taxon>
        <taxon>Stramenopiles</taxon>
        <taxon>Oomycota</taxon>
        <taxon>Peronosporomycetes</taxon>
        <taxon>Peronosporales</taxon>
        <taxon>Peronosporaceae</taxon>
        <taxon>Peronosclerospora</taxon>
    </lineage>
</organism>
<protein>
    <submittedName>
        <fullName evidence="1">Uncharacterized protein</fullName>
    </submittedName>
</protein>